<dbReference type="AlphaFoldDB" id="A0AA38GIR4"/>
<sequence length="108" mass="12495">KERRKESDTQTAFHISAWLLVYLMAKAIARANVILPEFFPRRFHNPVKRAERINLSSPQAIKVLALKTRQNKSPARNLNQKAPPKQQHLWKRKSTSGSGKKSTWHLLT</sequence>
<name>A0AA38GIR4_TAXCH</name>
<organism evidence="3 4">
    <name type="scientific">Taxus chinensis</name>
    <name type="common">Chinese yew</name>
    <name type="synonym">Taxus wallichiana var. chinensis</name>
    <dbReference type="NCBI Taxonomy" id="29808"/>
    <lineage>
        <taxon>Eukaryota</taxon>
        <taxon>Viridiplantae</taxon>
        <taxon>Streptophyta</taxon>
        <taxon>Embryophyta</taxon>
        <taxon>Tracheophyta</taxon>
        <taxon>Spermatophyta</taxon>
        <taxon>Pinopsida</taxon>
        <taxon>Pinidae</taxon>
        <taxon>Conifers II</taxon>
        <taxon>Cupressales</taxon>
        <taxon>Taxaceae</taxon>
        <taxon>Taxus</taxon>
    </lineage>
</organism>
<keyword evidence="2" id="KW-0472">Membrane</keyword>
<proteinExistence type="predicted"/>
<evidence type="ECO:0000313" key="4">
    <source>
        <dbReference type="Proteomes" id="UP000824469"/>
    </source>
</evidence>
<protein>
    <submittedName>
        <fullName evidence="3">Uncharacterized protein</fullName>
    </submittedName>
</protein>
<feature type="transmembrane region" description="Helical" evidence="2">
    <location>
        <begin position="12"/>
        <end position="29"/>
    </location>
</feature>
<feature type="non-terminal residue" evidence="3">
    <location>
        <position position="1"/>
    </location>
</feature>
<feature type="non-terminal residue" evidence="3">
    <location>
        <position position="108"/>
    </location>
</feature>
<keyword evidence="4" id="KW-1185">Reference proteome</keyword>
<reference evidence="3 4" key="1">
    <citation type="journal article" date="2021" name="Nat. Plants">
        <title>The Taxus genome provides insights into paclitaxel biosynthesis.</title>
        <authorList>
            <person name="Xiong X."/>
            <person name="Gou J."/>
            <person name="Liao Q."/>
            <person name="Li Y."/>
            <person name="Zhou Q."/>
            <person name="Bi G."/>
            <person name="Li C."/>
            <person name="Du R."/>
            <person name="Wang X."/>
            <person name="Sun T."/>
            <person name="Guo L."/>
            <person name="Liang H."/>
            <person name="Lu P."/>
            <person name="Wu Y."/>
            <person name="Zhang Z."/>
            <person name="Ro D.K."/>
            <person name="Shang Y."/>
            <person name="Huang S."/>
            <person name="Yan J."/>
        </authorList>
    </citation>
    <scope>NUCLEOTIDE SEQUENCE [LARGE SCALE GENOMIC DNA]</scope>
    <source>
        <strain evidence="3">Ta-2019</strain>
    </source>
</reference>
<dbReference type="EMBL" id="JAHRHJ020000003">
    <property type="protein sequence ID" value="KAH9323321.1"/>
    <property type="molecule type" value="Genomic_DNA"/>
</dbReference>
<accession>A0AA38GIR4</accession>
<dbReference type="Proteomes" id="UP000824469">
    <property type="component" value="Unassembled WGS sequence"/>
</dbReference>
<keyword evidence="2" id="KW-0812">Transmembrane</keyword>
<evidence type="ECO:0000256" key="2">
    <source>
        <dbReference type="SAM" id="Phobius"/>
    </source>
</evidence>
<evidence type="ECO:0000256" key="1">
    <source>
        <dbReference type="SAM" id="MobiDB-lite"/>
    </source>
</evidence>
<evidence type="ECO:0000313" key="3">
    <source>
        <dbReference type="EMBL" id="KAH9323321.1"/>
    </source>
</evidence>
<comment type="caution">
    <text evidence="3">The sequence shown here is derived from an EMBL/GenBank/DDBJ whole genome shotgun (WGS) entry which is preliminary data.</text>
</comment>
<feature type="region of interest" description="Disordered" evidence="1">
    <location>
        <begin position="68"/>
        <end position="108"/>
    </location>
</feature>
<feature type="compositionally biased region" description="Polar residues" evidence="1">
    <location>
        <begin position="71"/>
        <end position="80"/>
    </location>
</feature>
<keyword evidence="2" id="KW-1133">Transmembrane helix</keyword>
<gene>
    <name evidence="3" type="ORF">KI387_017960</name>
</gene>